<dbReference type="EMBL" id="JARJCW010000007">
    <property type="protein sequence ID" value="KAJ7222626.1"/>
    <property type="molecule type" value="Genomic_DNA"/>
</dbReference>
<evidence type="ECO:0008006" key="4">
    <source>
        <dbReference type="Google" id="ProtNLM"/>
    </source>
</evidence>
<name>A0AAD7E190_9AGAR</name>
<evidence type="ECO:0000313" key="3">
    <source>
        <dbReference type="Proteomes" id="UP001219525"/>
    </source>
</evidence>
<keyword evidence="3" id="KW-1185">Reference proteome</keyword>
<feature type="compositionally biased region" description="Acidic residues" evidence="1">
    <location>
        <begin position="286"/>
        <end position="330"/>
    </location>
</feature>
<reference evidence="2" key="1">
    <citation type="submission" date="2023-03" db="EMBL/GenBank/DDBJ databases">
        <title>Massive genome expansion in bonnet fungi (Mycena s.s.) driven by repeated elements and novel gene families across ecological guilds.</title>
        <authorList>
            <consortium name="Lawrence Berkeley National Laboratory"/>
            <person name="Harder C.B."/>
            <person name="Miyauchi S."/>
            <person name="Viragh M."/>
            <person name="Kuo A."/>
            <person name="Thoen E."/>
            <person name="Andreopoulos B."/>
            <person name="Lu D."/>
            <person name="Skrede I."/>
            <person name="Drula E."/>
            <person name="Henrissat B."/>
            <person name="Morin E."/>
            <person name="Kohler A."/>
            <person name="Barry K."/>
            <person name="LaButti K."/>
            <person name="Morin E."/>
            <person name="Salamov A."/>
            <person name="Lipzen A."/>
            <person name="Mereny Z."/>
            <person name="Hegedus B."/>
            <person name="Baldrian P."/>
            <person name="Stursova M."/>
            <person name="Weitz H."/>
            <person name="Taylor A."/>
            <person name="Grigoriev I.V."/>
            <person name="Nagy L.G."/>
            <person name="Martin F."/>
            <person name="Kauserud H."/>
        </authorList>
    </citation>
    <scope>NUCLEOTIDE SEQUENCE</scope>
    <source>
        <strain evidence="2">9144</strain>
    </source>
</reference>
<dbReference type="AlphaFoldDB" id="A0AAD7E190"/>
<comment type="caution">
    <text evidence="2">The sequence shown here is derived from an EMBL/GenBank/DDBJ whole genome shotgun (WGS) entry which is preliminary data.</text>
</comment>
<evidence type="ECO:0000313" key="2">
    <source>
        <dbReference type="EMBL" id="KAJ7222626.1"/>
    </source>
</evidence>
<accession>A0AAD7E190</accession>
<organism evidence="2 3">
    <name type="scientific">Mycena pura</name>
    <dbReference type="NCBI Taxonomy" id="153505"/>
    <lineage>
        <taxon>Eukaryota</taxon>
        <taxon>Fungi</taxon>
        <taxon>Dikarya</taxon>
        <taxon>Basidiomycota</taxon>
        <taxon>Agaricomycotina</taxon>
        <taxon>Agaricomycetes</taxon>
        <taxon>Agaricomycetidae</taxon>
        <taxon>Agaricales</taxon>
        <taxon>Marasmiineae</taxon>
        <taxon>Mycenaceae</taxon>
        <taxon>Mycena</taxon>
    </lineage>
</organism>
<dbReference type="Proteomes" id="UP001219525">
    <property type="component" value="Unassembled WGS sequence"/>
</dbReference>
<evidence type="ECO:0000256" key="1">
    <source>
        <dbReference type="SAM" id="MobiDB-lite"/>
    </source>
</evidence>
<feature type="compositionally biased region" description="Gly residues" evidence="1">
    <location>
        <begin position="353"/>
        <end position="385"/>
    </location>
</feature>
<sequence length="498" mass="54611">MPATRKSKARTRVARPLFVPEDPLPTREFMVYHHGYEPRAPILQLFSSPVDPNGDLDDIFNYALPYDLVLEACALLANNERGTLHISDDTGHEHGYRYRLCRAFKYWTPGDIPTSFFFDERSSKKYDFPPTTASAVTRTVKGKDEKCVLTGVKTRCDLSHLLPTSVAAWFFKCRFNIRANDSSNLTVNSPNNQLILRTDLNGRGLDVADFCFFPLPDEKNEHNFREVALPPRIRAAYLFGRFAWNVFFLAQKCFEPQKRTLRFLKNNNGKKKNNDKSNDYGKEGDGDGEEEEDEDGEENEDGSEENEDGSEENEDDGGEEDDDGGEEDGDGGGGGGKRKRGGAGGEGERKRGGGGGGGRGGGRGGGGGGGKGRKPGGGGGRGGSGAAPTRVQPTRGLKILKKPHPAAQLADRPMKKPRLDAALDDVPDLSPIDLSALQIMKHLDRRLQAEKLPYSQSSEWYPGFARIAETAYNYKVTHPAVTDPGGARIALVSERDEE</sequence>
<proteinExistence type="predicted"/>
<protein>
    <recommendedName>
        <fullName evidence="4">HNH nuclease domain-containing protein</fullName>
    </recommendedName>
</protein>
<feature type="compositionally biased region" description="Basic and acidic residues" evidence="1">
    <location>
        <begin position="272"/>
        <end position="285"/>
    </location>
</feature>
<feature type="region of interest" description="Disordered" evidence="1">
    <location>
        <begin position="265"/>
        <end position="414"/>
    </location>
</feature>
<gene>
    <name evidence="2" type="ORF">GGX14DRAFT_664518</name>
</gene>